<organism evidence="3">
    <name type="scientific">mine drainage metagenome</name>
    <dbReference type="NCBI Taxonomy" id="410659"/>
    <lineage>
        <taxon>unclassified sequences</taxon>
        <taxon>metagenomes</taxon>
        <taxon>ecological metagenomes</taxon>
    </lineage>
</organism>
<protein>
    <recommendedName>
        <fullName evidence="2">CAAX prenyl protease 2/Lysostaphin resistance protein A-like domain-containing protein</fullName>
    </recommendedName>
</protein>
<reference evidence="3" key="1">
    <citation type="submission" date="2009-10" db="EMBL/GenBank/DDBJ databases">
        <title>Diversity of trophic interactions inside an arsenic-rich microbial ecosystem.</title>
        <authorList>
            <person name="Bertin P.N."/>
            <person name="Heinrich-Salmeron A."/>
            <person name="Pelletier E."/>
            <person name="Goulhen-Chollet F."/>
            <person name="Arsene-Ploetze F."/>
            <person name="Gallien S."/>
            <person name="Calteau A."/>
            <person name="Vallenet D."/>
            <person name="Casiot C."/>
            <person name="Chane-Woon-Ming B."/>
            <person name="Giloteaux L."/>
            <person name="Barakat M."/>
            <person name="Bonnefoy V."/>
            <person name="Bruneel O."/>
            <person name="Chandler M."/>
            <person name="Cleiss J."/>
            <person name="Duran R."/>
            <person name="Elbaz-Poulichet F."/>
            <person name="Fonknechten N."/>
            <person name="Lauga B."/>
            <person name="Mornico D."/>
            <person name="Ortet P."/>
            <person name="Schaeffer C."/>
            <person name="Siguier P."/>
            <person name="Alexander Thil Smith A."/>
            <person name="Van Dorsselaer A."/>
            <person name="Weissenbach J."/>
            <person name="Medigue C."/>
            <person name="Le Paslier D."/>
        </authorList>
    </citation>
    <scope>NUCLEOTIDE SEQUENCE</scope>
</reference>
<feature type="transmembrane region" description="Helical" evidence="1">
    <location>
        <begin position="95"/>
        <end position="111"/>
    </location>
</feature>
<comment type="caution">
    <text evidence="3">The sequence shown here is derived from an EMBL/GenBank/DDBJ whole genome shotgun (WGS) entry which is preliminary data.</text>
</comment>
<keyword evidence="1" id="KW-0472">Membrane</keyword>
<keyword evidence="1" id="KW-1133">Transmembrane helix</keyword>
<feature type="transmembrane region" description="Helical" evidence="1">
    <location>
        <begin position="35"/>
        <end position="51"/>
    </location>
</feature>
<dbReference type="GO" id="GO:0080120">
    <property type="term" value="P:CAAX-box protein maturation"/>
    <property type="evidence" value="ECO:0007669"/>
    <property type="project" value="UniProtKB-ARBA"/>
</dbReference>
<sequence length="175" mass="19294">MVVDDLPIAVVLMLCGIRLRDMGLGAFRRGSLKSALLWLTIPVLGFTVLVVARRLALVFVGLSWISNLLQNGFAEEFLWRGVILGRVRTILRKDWALVVQALMFGLWHFGADLSAFHGNLPEAFAEMIVDQALFGYAMGYLALKTGNIIIGSAFHALNDAMADIHNLANSAFMLF</sequence>
<evidence type="ECO:0000256" key="1">
    <source>
        <dbReference type="SAM" id="Phobius"/>
    </source>
</evidence>
<dbReference type="GO" id="GO:0004175">
    <property type="term" value="F:endopeptidase activity"/>
    <property type="evidence" value="ECO:0007669"/>
    <property type="project" value="UniProtKB-ARBA"/>
</dbReference>
<accession>E6PEC7</accession>
<feature type="transmembrane region" description="Helical" evidence="1">
    <location>
        <begin position="123"/>
        <end position="143"/>
    </location>
</feature>
<dbReference type="AlphaFoldDB" id="E6PEC7"/>
<dbReference type="Pfam" id="PF02517">
    <property type="entry name" value="Rce1-like"/>
    <property type="match status" value="1"/>
</dbReference>
<proteinExistence type="predicted"/>
<dbReference type="EMBL" id="CABL01000003">
    <property type="protein sequence ID" value="CBH74812.1"/>
    <property type="molecule type" value="Genomic_DNA"/>
</dbReference>
<keyword evidence="1" id="KW-0812">Transmembrane</keyword>
<evidence type="ECO:0000313" key="3">
    <source>
        <dbReference type="EMBL" id="CBH74812.1"/>
    </source>
</evidence>
<evidence type="ECO:0000259" key="2">
    <source>
        <dbReference type="Pfam" id="PF02517"/>
    </source>
</evidence>
<feature type="domain" description="CAAX prenyl protease 2/Lysostaphin resistance protein A-like" evidence="2">
    <location>
        <begin position="62"/>
        <end position="161"/>
    </location>
</feature>
<dbReference type="InterPro" id="IPR003675">
    <property type="entry name" value="Rce1/LyrA-like_dom"/>
</dbReference>
<gene>
    <name evidence="3" type="ORF">CARN1_0443</name>
</gene>
<name>E6PEC7_9ZZZZ</name>